<reference evidence="1 2" key="1">
    <citation type="journal article" date="2014" name="BMC Genomics">
        <title>Oil accumulation mechanisms of the oleaginous microalga Chlorella protothecoides revealed through its genome, transcriptomes, and proteomes.</title>
        <authorList>
            <person name="Gao C."/>
            <person name="Wang Y."/>
            <person name="Shen Y."/>
            <person name="Yan D."/>
            <person name="He X."/>
            <person name="Dai J."/>
            <person name="Wu Q."/>
        </authorList>
    </citation>
    <scope>NUCLEOTIDE SEQUENCE [LARGE SCALE GENOMIC DNA]</scope>
    <source>
        <strain evidence="1 2">0710</strain>
    </source>
</reference>
<gene>
    <name evidence="1" type="ORF">F751_1645</name>
</gene>
<proteinExistence type="predicted"/>
<dbReference type="RefSeq" id="XP_011402322.1">
    <property type="nucleotide sequence ID" value="XM_011404020.1"/>
</dbReference>
<dbReference type="EMBL" id="KL662189">
    <property type="protein sequence ID" value="KFM29269.1"/>
    <property type="molecule type" value="Genomic_DNA"/>
</dbReference>
<organism evidence="1 2">
    <name type="scientific">Auxenochlorella protothecoides</name>
    <name type="common">Green microalga</name>
    <name type="synonym">Chlorella protothecoides</name>
    <dbReference type="NCBI Taxonomy" id="3075"/>
    <lineage>
        <taxon>Eukaryota</taxon>
        <taxon>Viridiplantae</taxon>
        <taxon>Chlorophyta</taxon>
        <taxon>core chlorophytes</taxon>
        <taxon>Trebouxiophyceae</taxon>
        <taxon>Chlorellales</taxon>
        <taxon>Chlorellaceae</taxon>
        <taxon>Auxenochlorella</taxon>
    </lineage>
</organism>
<dbReference type="Proteomes" id="UP000028924">
    <property type="component" value="Unassembled WGS sequence"/>
</dbReference>
<dbReference type="KEGG" id="apro:F751_1645"/>
<dbReference type="AlphaFoldDB" id="A0A087SU65"/>
<sequence length="67" mass="7349">MLLLPAQSTLLHRFGAERYPILAHTFSGKMVSQVRTCLWSTMLPLLSLGVLSRGACTTKFFPLPAAT</sequence>
<evidence type="ECO:0000313" key="1">
    <source>
        <dbReference type="EMBL" id="KFM29269.1"/>
    </source>
</evidence>
<keyword evidence="2" id="KW-1185">Reference proteome</keyword>
<accession>A0A087SU65</accession>
<protein>
    <submittedName>
        <fullName evidence="1">Uncharacterized protein</fullName>
    </submittedName>
</protein>
<dbReference type="GeneID" id="23613036"/>
<evidence type="ECO:0000313" key="2">
    <source>
        <dbReference type="Proteomes" id="UP000028924"/>
    </source>
</evidence>
<name>A0A087SU65_AUXPR</name>